<dbReference type="InterPro" id="IPR001867">
    <property type="entry name" value="OmpR/PhoB-type_DNA-bd"/>
</dbReference>
<dbReference type="RefSeq" id="WP_185063363.1">
    <property type="nucleotide sequence ID" value="NZ_BAABJP010000019.1"/>
</dbReference>
<dbReference type="InterPro" id="IPR011006">
    <property type="entry name" value="CheY-like_superfamily"/>
</dbReference>
<evidence type="ECO:0000256" key="6">
    <source>
        <dbReference type="PROSITE-ProRule" id="PRU00169"/>
    </source>
</evidence>
<keyword evidence="1" id="KW-0597">Phosphoprotein</keyword>
<evidence type="ECO:0000256" key="5">
    <source>
        <dbReference type="ARBA" id="ARBA00023163"/>
    </source>
</evidence>
<dbReference type="InterPro" id="IPR016032">
    <property type="entry name" value="Sig_transdc_resp-reg_C-effctor"/>
</dbReference>
<dbReference type="PROSITE" id="PS50110">
    <property type="entry name" value="RESPONSE_REGULATORY"/>
    <property type="match status" value="1"/>
</dbReference>
<evidence type="ECO:0000313" key="10">
    <source>
        <dbReference type="EMBL" id="GAA5159531.1"/>
    </source>
</evidence>
<comment type="caution">
    <text evidence="10">The sequence shown here is derived from an EMBL/GenBank/DDBJ whole genome shotgun (WGS) entry which is preliminary data.</text>
</comment>
<evidence type="ECO:0000256" key="3">
    <source>
        <dbReference type="ARBA" id="ARBA00023015"/>
    </source>
</evidence>
<organism evidence="10 11">
    <name type="scientific">Pseudonocardia eucalypti</name>
    <dbReference type="NCBI Taxonomy" id="648755"/>
    <lineage>
        <taxon>Bacteria</taxon>
        <taxon>Bacillati</taxon>
        <taxon>Actinomycetota</taxon>
        <taxon>Actinomycetes</taxon>
        <taxon>Pseudonocardiales</taxon>
        <taxon>Pseudonocardiaceae</taxon>
        <taxon>Pseudonocardia</taxon>
    </lineage>
</organism>
<dbReference type="Pfam" id="PF00486">
    <property type="entry name" value="Trans_reg_C"/>
    <property type="match status" value="1"/>
</dbReference>
<proteinExistence type="predicted"/>
<dbReference type="EMBL" id="BAABJP010000019">
    <property type="protein sequence ID" value="GAA5159531.1"/>
    <property type="molecule type" value="Genomic_DNA"/>
</dbReference>
<dbReference type="PROSITE" id="PS51755">
    <property type="entry name" value="OMPR_PHOB"/>
    <property type="match status" value="1"/>
</dbReference>
<keyword evidence="5" id="KW-0804">Transcription</keyword>
<evidence type="ECO:0000313" key="11">
    <source>
        <dbReference type="Proteomes" id="UP001428817"/>
    </source>
</evidence>
<sequence length="224" mass="24679">MKALIVENDPQMAQKLIDGLRRNGVEAVHAPDGWQIVNALGDVDVVVLNIRHRDPESLSLCRVVRAMSQVPIVVGTADRELAGSVSEIDDCLLMPYKISDLAERLRAATQRQRGSEENPVIRQGDVEIDLVSQTATVAGRRVDLARKEFQILALVAAERGGVCTRERLIAEIWGTPWPGVQDTLNVHVATLRARLRRPDLIKTVRGTGYRLNCTQAPPVPCSAR</sequence>
<evidence type="ECO:0000256" key="4">
    <source>
        <dbReference type="ARBA" id="ARBA00023125"/>
    </source>
</evidence>
<dbReference type="SMART" id="SM00862">
    <property type="entry name" value="Trans_reg_C"/>
    <property type="match status" value="1"/>
</dbReference>
<reference evidence="11" key="1">
    <citation type="journal article" date="2019" name="Int. J. Syst. Evol. Microbiol.">
        <title>The Global Catalogue of Microorganisms (GCM) 10K type strain sequencing project: providing services to taxonomists for standard genome sequencing and annotation.</title>
        <authorList>
            <consortium name="The Broad Institute Genomics Platform"/>
            <consortium name="The Broad Institute Genome Sequencing Center for Infectious Disease"/>
            <person name="Wu L."/>
            <person name="Ma J."/>
        </authorList>
    </citation>
    <scope>NUCLEOTIDE SEQUENCE [LARGE SCALE GENOMIC DNA]</scope>
    <source>
        <strain evidence="11">JCM 18303</strain>
    </source>
</reference>
<dbReference type="Proteomes" id="UP001428817">
    <property type="component" value="Unassembled WGS sequence"/>
</dbReference>
<dbReference type="CDD" id="cd00383">
    <property type="entry name" value="trans_reg_C"/>
    <property type="match status" value="1"/>
</dbReference>
<feature type="DNA-binding region" description="OmpR/PhoB-type" evidence="7">
    <location>
        <begin position="118"/>
        <end position="213"/>
    </location>
</feature>
<evidence type="ECO:0000256" key="2">
    <source>
        <dbReference type="ARBA" id="ARBA00023012"/>
    </source>
</evidence>
<protein>
    <submittedName>
        <fullName evidence="10">Response regulator transcription factor</fullName>
    </submittedName>
</protein>
<evidence type="ECO:0000259" key="9">
    <source>
        <dbReference type="PROSITE" id="PS51755"/>
    </source>
</evidence>
<dbReference type="PANTHER" id="PTHR48111">
    <property type="entry name" value="REGULATOR OF RPOS"/>
    <property type="match status" value="1"/>
</dbReference>
<evidence type="ECO:0000256" key="7">
    <source>
        <dbReference type="PROSITE-ProRule" id="PRU01091"/>
    </source>
</evidence>
<dbReference type="SUPFAM" id="SSF46894">
    <property type="entry name" value="C-terminal effector domain of the bipartite response regulators"/>
    <property type="match status" value="1"/>
</dbReference>
<dbReference type="InterPro" id="IPR039420">
    <property type="entry name" value="WalR-like"/>
</dbReference>
<keyword evidence="4 7" id="KW-0238">DNA-binding</keyword>
<feature type="domain" description="OmpR/PhoB-type" evidence="9">
    <location>
        <begin position="118"/>
        <end position="213"/>
    </location>
</feature>
<accession>A0ABP9QCD8</accession>
<dbReference type="InterPro" id="IPR001789">
    <property type="entry name" value="Sig_transdc_resp-reg_receiver"/>
</dbReference>
<dbReference type="InterPro" id="IPR036388">
    <property type="entry name" value="WH-like_DNA-bd_sf"/>
</dbReference>
<dbReference type="Gene3D" id="1.10.10.10">
    <property type="entry name" value="Winged helix-like DNA-binding domain superfamily/Winged helix DNA-binding domain"/>
    <property type="match status" value="1"/>
</dbReference>
<comment type="caution">
    <text evidence="6">Lacks conserved residue(s) required for the propagation of feature annotation.</text>
</comment>
<dbReference type="SUPFAM" id="SSF52172">
    <property type="entry name" value="CheY-like"/>
    <property type="match status" value="1"/>
</dbReference>
<keyword evidence="3" id="KW-0805">Transcription regulation</keyword>
<dbReference type="Gene3D" id="3.40.50.2300">
    <property type="match status" value="1"/>
</dbReference>
<keyword evidence="11" id="KW-1185">Reference proteome</keyword>
<name>A0ABP9QCD8_9PSEU</name>
<evidence type="ECO:0000259" key="8">
    <source>
        <dbReference type="PROSITE" id="PS50110"/>
    </source>
</evidence>
<keyword evidence="2" id="KW-0902">Two-component regulatory system</keyword>
<dbReference type="SMART" id="SM00448">
    <property type="entry name" value="REC"/>
    <property type="match status" value="1"/>
</dbReference>
<dbReference type="PANTHER" id="PTHR48111:SF1">
    <property type="entry name" value="TWO-COMPONENT RESPONSE REGULATOR ORR33"/>
    <property type="match status" value="1"/>
</dbReference>
<evidence type="ECO:0000256" key="1">
    <source>
        <dbReference type="ARBA" id="ARBA00022553"/>
    </source>
</evidence>
<gene>
    <name evidence="10" type="ORF">GCM10023321_40820</name>
</gene>
<feature type="domain" description="Response regulatory" evidence="8">
    <location>
        <begin position="2"/>
        <end position="109"/>
    </location>
</feature>